<evidence type="ECO:0000259" key="4">
    <source>
        <dbReference type="Pfam" id="PF00407"/>
    </source>
</evidence>
<dbReference type="SUPFAM" id="SSF55961">
    <property type="entry name" value="Bet v1-like"/>
    <property type="match status" value="1"/>
</dbReference>
<evidence type="ECO:0000256" key="3">
    <source>
        <dbReference type="ARBA" id="ARBA00023265"/>
    </source>
</evidence>
<dbReference type="GO" id="GO:0010427">
    <property type="term" value="F:abscisic acid binding"/>
    <property type="evidence" value="ECO:0007669"/>
    <property type="project" value="InterPro"/>
</dbReference>
<keyword evidence="3" id="KW-0568">Pathogenesis-related protein</keyword>
<sequence>MGKIRGWLRLSLKAAAPPAKLEVKMAGGGAISYSEEFISPVAAARLFRAMIVEADHLIPQLLPQAVKSIELLQGHGGPGTIKKITLAQGSETKIVIHRVDEVDEEKLKYGYSVIEGVGLGDKVESICYEVKFEGSTNGGTKGTTIARYLPKPGAEVTEEEIRAEEAKAKAIFKVIEAYLIHTNPH</sequence>
<dbReference type="GeneID" id="111009316"/>
<dbReference type="CDD" id="cd07816">
    <property type="entry name" value="Bet_v1-like"/>
    <property type="match status" value="1"/>
</dbReference>
<accession>A0A6J1CC06</accession>
<dbReference type="PANTHER" id="PTHR31213">
    <property type="entry name" value="OS08G0374000 PROTEIN-RELATED"/>
    <property type="match status" value="1"/>
</dbReference>
<comment type="similarity">
    <text evidence="1">Belongs to the BetVI family.</text>
</comment>
<protein>
    <submittedName>
        <fullName evidence="6">Major allergen Pru ar 1-like</fullName>
    </submittedName>
</protein>
<dbReference type="Pfam" id="PF00407">
    <property type="entry name" value="Bet_v_1"/>
    <property type="match status" value="1"/>
</dbReference>
<evidence type="ECO:0000313" key="6">
    <source>
        <dbReference type="RefSeq" id="XP_022138058.1"/>
    </source>
</evidence>
<organism evidence="5 6">
    <name type="scientific">Momordica charantia</name>
    <name type="common">Bitter gourd</name>
    <name type="synonym">Balsam pear</name>
    <dbReference type="NCBI Taxonomy" id="3673"/>
    <lineage>
        <taxon>Eukaryota</taxon>
        <taxon>Viridiplantae</taxon>
        <taxon>Streptophyta</taxon>
        <taxon>Embryophyta</taxon>
        <taxon>Tracheophyta</taxon>
        <taxon>Spermatophyta</taxon>
        <taxon>Magnoliopsida</taxon>
        <taxon>eudicotyledons</taxon>
        <taxon>Gunneridae</taxon>
        <taxon>Pentapetalae</taxon>
        <taxon>rosids</taxon>
        <taxon>fabids</taxon>
        <taxon>Cucurbitales</taxon>
        <taxon>Cucurbitaceae</taxon>
        <taxon>Momordiceae</taxon>
        <taxon>Momordica</taxon>
    </lineage>
</organism>
<dbReference type="GO" id="GO:0004864">
    <property type="term" value="F:protein phosphatase inhibitor activity"/>
    <property type="evidence" value="ECO:0007669"/>
    <property type="project" value="InterPro"/>
</dbReference>
<keyword evidence="5" id="KW-1185">Reference proteome</keyword>
<dbReference type="GO" id="GO:0006952">
    <property type="term" value="P:defense response"/>
    <property type="evidence" value="ECO:0007669"/>
    <property type="project" value="UniProtKB-KW"/>
</dbReference>
<feature type="domain" description="Bet v I/Major latex protein" evidence="4">
    <location>
        <begin position="32"/>
        <end position="181"/>
    </location>
</feature>
<evidence type="ECO:0000256" key="1">
    <source>
        <dbReference type="ARBA" id="ARBA00009744"/>
    </source>
</evidence>
<name>A0A6J1CC06_MOMCH</name>
<evidence type="ECO:0000256" key="2">
    <source>
        <dbReference type="ARBA" id="ARBA00022821"/>
    </source>
</evidence>
<dbReference type="InterPro" id="IPR000916">
    <property type="entry name" value="Bet_v_I/MLP"/>
</dbReference>
<dbReference type="InterPro" id="IPR050279">
    <property type="entry name" value="Plant_def-hormone_signal"/>
</dbReference>
<evidence type="ECO:0000313" key="5">
    <source>
        <dbReference type="Proteomes" id="UP000504603"/>
    </source>
</evidence>
<dbReference type="PRINTS" id="PR00634">
    <property type="entry name" value="BETALLERGEN"/>
</dbReference>
<dbReference type="InterPro" id="IPR024949">
    <property type="entry name" value="Bet_v_I_allergen"/>
</dbReference>
<dbReference type="RefSeq" id="XP_022138058.1">
    <property type="nucleotide sequence ID" value="XM_022282366.1"/>
</dbReference>
<dbReference type="InterPro" id="IPR023393">
    <property type="entry name" value="START-like_dom_sf"/>
</dbReference>
<dbReference type="FunFam" id="3.30.530.20:FF:000007">
    <property type="entry name" value="Major pollen allergen Bet v 1-A"/>
    <property type="match status" value="1"/>
</dbReference>
<keyword evidence="2" id="KW-0611">Plant defense</keyword>
<reference evidence="6" key="1">
    <citation type="submission" date="2025-08" db="UniProtKB">
        <authorList>
            <consortium name="RefSeq"/>
        </authorList>
    </citation>
    <scope>IDENTIFICATION</scope>
    <source>
        <strain evidence="6">OHB3-1</strain>
    </source>
</reference>
<dbReference type="GO" id="GO:0038023">
    <property type="term" value="F:signaling receptor activity"/>
    <property type="evidence" value="ECO:0007669"/>
    <property type="project" value="InterPro"/>
</dbReference>
<dbReference type="GO" id="GO:0005634">
    <property type="term" value="C:nucleus"/>
    <property type="evidence" value="ECO:0007669"/>
    <property type="project" value="TreeGrafter"/>
</dbReference>
<dbReference type="PANTHER" id="PTHR31213:SF17">
    <property type="entry name" value="MAJOR ALLERGEN PRU AR 1-LIKE"/>
    <property type="match status" value="1"/>
</dbReference>
<proteinExistence type="inferred from homology"/>
<dbReference type="GO" id="GO:0009738">
    <property type="term" value="P:abscisic acid-activated signaling pathway"/>
    <property type="evidence" value="ECO:0007669"/>
    <property type="project" value="InterPro"/>
</dbReference>
<dbReference type="Gene3D" id="3.30.530.20">
    <property type="match status" value="1"/>
</dbReference>
<dbReference type="OrthoDB" id="1626478at2759"/>
<dbReference type="GO" id="GO:0005737">
    <property type="term" value="C:cytoplasm"/>
    <property type="evidence" value="ECO:0007669"/>
    <property type="project" value="TreeGrafter"/>
</dbReference>
<gene>
    <name evidence="6" type="primary">LOC111009316</name>
</gene>
<dbReference type="AlphaFoldDB" id="A0A6J1CC06"/>
<dbReference type="Proteomes" id="UP000504603">
    <property type="component" value="Unplaced"/>
</dbReference>
<dbReference type="KEGG" id="mcha:111009316"/>